<organism evidence="2 3">
    <name type="scientific">Reticulomyxa filosa</name>
    <dbReference type="NCBI Taxonomy" id="46433"/>
    <lineage>
        <taxon>Eukaryota</taxon>
        <taxon>Sar</taxon>
        <taxon>Rhizaria</taxon>
        <taxon>Retaria</taxon>
        <taxon>Foraminifera</taxon>
        <taxon>Monothalamids</taxon>
        <taxon>Reticulomyxidae</taxon>
        <taxon>Reticulomyxa</taxon>
    </lineage>
</organism>
<feature type="domain" description="AAA ATPase AAA+ lid" evidence="1">
    <location>
        <begin position="17"/>
        <end position="55"/>
    </location>
</feature>
<proteinExistence type="predicted"/>
<dbReference type="OrthoDB" id="2187at2759"/>
<reference evidence="2 3" key="1">
    <citation type="journal article" date="2013" name="Curr. Biol.">
        <title>The Genome of the Foraminiferan Reticulomyxa filosa.</title>
        <authorList>
            <person name="Glockner G."/>
            <person name="Hulsmann N."/>
            <person name="Schleicher M."/>
            <person name="Noegel A.A."/>
            <person name="Eichinger L."/>
            <person name="Gallinger C."/>
            <person name="Pawlowski J."/>
            <person name="Sierra R."/>
            <person name="Euteneuer U."/>
            <person name="Pillet L."/>
            <person name="Moustafa A."/>
            <person name="Platzer M."/>
            <person name="Groth M."/>
            <person name="Szafranski K."/>
            <person name="Schliwa M."/>
        </authorList>
    </citation>
    <scope>NUCLEOTIDE SEQUENCE [LARGE SCALE GENOMIC DNA]</scope>
</reference>
<dbReference type="InterPro" id="IPR027417">
    <property type="entry name" value="P-loop_NTPase"/>
</dbReference>
<dbReference type="GO" id="GO:0016887">
    <property type="term" value="F:ATP hydrolysis activity"/>
    <property type="evidence" value="ECO:0007669"/>
    <property type="project" value="TreeGrafter"/>
</dbReference>
<feature type="non-terminal residue" evidence="2">
    <location>
        <position position="1"/>
    </location>
</feature>
<dbReference type="Gene3D" id="1.10.8.60">
    <property type="match status" value="1"/>
</dbReference>
<comment type="caution">
    <text evidence="2">The sequence shown here is derived from an EMBL/GenBank/DDBJ whole genome shotgun (WGS) entry which is preliminary data.</text>
</comment>
<name>X6NAQ4_RETFI</name>
<protein>
    <submittedName>
        <fullName evidence="2">AAA-peroxin that heterodimerizes with AAA-peroxin Pex1p</fullName>
    </submittedName>
</protein>
<dbReference type="Proteomes" id="UP000023152">
    <property type="component" value="Unassembled WGS sequence"/>
</dbReference>
<dbReference type="InterPro" id="IPR041569">
    <property type="entry name" value="AAA_lid_3"/>
</dbReference>
<dbReference type="EMBL" id="ASPP01010419">
    <property type="protein sequence ID" value="ETO22849.1"/>
    <property type="molecule type" value="Genomic_DNA"/>
</dbReference>
<dbReference type="PANTHER" id="PTHR23077:SF9">
    <property type="entry name" value="PEROXISOMAL ATPASE PEX6"/>
    <property type="match status" value="1"/>
</dbReference>
<dbReference type="GO" id="GO:0016558">
    <property type="term" value="P:protein import into peroxisome matrix"/>
    <property type="evidence" value="ECO:0007669"/>
    <property type="project" value="TreeGrafter"/>
</dbReference>
<evidence type="ECO:0000313" key="2">
    <source>
        <dbReference type="EMBL" id="ETO22849.1"/>
    </source>
</evidence>
<gene>
    <name evidence="2" type="ORF">RFI_14345</name>
</gene>
<dbReference type="GO" id="GO:0005778">
    <property type="term" value="C:peroxisomal membrane"/>
    <property type="evidence" value="ECO:0007669"/>
    <property type="project" value="TreeGrafter"/>
</dbReference>
<dbReference type="SUPFAM" id="SSF52540">
    <property type="entry name" value="P-loop containing nucleoside triphosphate hydrolases"/>
    <property type="match status" value="1"/>
</dbReference>
<evidence type="ECO:0000313" key="3">
    <source>
        <dbReference type="Proteomes" id="UP000023152"/>
    </source>
</evidence>
<dbReference type="GO" id="GO:0005829">
    <property type="term" value="C:cytosol"/>
    <property type="evidence" value="ECO:0007669"/>
    <property type="project" value="TreeGrafter"/>
</dbReference>
<dbReference type="AlphaFoldDB" id="X6NAQ4"/>
<dbReference type="PANTHER" id="PTHR23077">
    <property type="entry name" value="AAA-FAMILY ATPASE"/>
    <property type="match status" value="1"/>
</dbReference>
<dbReference type="InterPro" id="IPR050168">
    <property type="entry name" value="AAA_ATPase_domain"/>
</dbReference>
<accession>X6NAQ4</accession>
<sequence>YKILKALLRKFKLDSTVDLQEISKQIPQTFSGADLYAVCSDAMICAVKRLINHLDEMAKKRKIGVDLLLDEIDARDKQAKTKDTTTDVNMLPSLEVILCKDDFDQVIPKIKPSLTLEEIAEYESLHSKRG</sequence>
<evidence type="ECO:0000259" key="1">
    <source>
        <dbReference type="Pfam" id="PF17862"/>
    </source>
</evidence>
<dbReference type="Pfam" id="PF17862">
    <property type="entry name" value="AAA_lid_3"/>
    <property type="match status" value="1"/>
</dbReference>
<keyword evidence="3" id="KW-1185">Reference proteome</keyword>